<proteinExistence type="predicted"/>
<feature type="signal peptide" evidence="1">
    <location>
        <begin position="1"/>
        <end position="23"/>
    </location>
</feature>
<dbReference type="EMBL" id="JADKCH010000011">
    <property type="protein sequence ID" value="MBK8573008.1"/>
    <property type="molecule type" value="Genomic_DNA"/>
</dbReference>
<feature type="chain" id="PRO_5038140174" evidence="1">
    <location>
        <begin position="24"/>
        <end position="291"/>
    </location>
</feature>
<dbReference type="NCBIfam" id="TIGR04179">
    <property type="entry name" value="rhombo_lipo"/>
    <property type="match status" value="1"/>
</dbReference>
<comment type="caution">
    <text evidence="2">The sequence shown here is derived from an EMBL/GenBank/DDBJ whole genome shotgun (WGS) entry which is preliminary data.</text>
</comment>
<accession>A0A936F336</accession>
<gene>
    <name evidence="2" type="primary">rhlP</name>
    <name evidence="2" type="ORF">IPN91_10250</name>
</gene>
<sequence>MRSSALQLFRSAAATLALLGALACNTPQTTVRRSSLMDYLYPKEKSAPAPNPAGARLKLPLKLGIAFVPGGSASWRVQGLLAPGQEKPLLDVVRQSFKDKPWVSEIKLVPSTYLRPAGGFENMDQVARMYGVDVMALVSVDQVQHTDPRWYSFTYLSIVGAYVLPGDANDTSTLIDAAVYDVASHTFLLRAPGQSRMKGSSTWAHREVQLREHSAQGLQAAMTDLAKNLDAEVASFKAEIASGDRKDVDVVDRQGVSLRQSGGQNFGGSFTWIEALGALLLLGAALRWRRA</sequence>
<evidence type="ECO:0000256" key="1">
    <source>
        <dbReference type="SAM" id="SignalP"/>
    </source>
</evidence>
<keyword evidence="2" id="KW-0449">Lipoprotein</keyword>
<evidence type="ECO:0000313" key="2">
    <source>
        <dbReference type="EMBL" id="MBK8573008.1"/>
    </source>
</evidence>
<dbReference type="AlphaFoldDB" id="A0A936F336"/>
<dbReference type="PROSITE" id="PS51257">
    <property type="entry name" value="PROKAR_LIPOPROTEIN"/>
    <property type="match status" value="1"/>
</dbReference>
<evidence type="ECO:0000313" key="3">
    <source>
        <dbReference type="Proteomes" id="UP000709959"/>
    </source>
</evidence>
<protein>
    <submittedName>
        <fullName evidence="2">Rhombotarget lipoprotein</fullName>
    </submittedName>
</protein>
<dbReference type="InterPro" id="IPR026443">
    <property type="entry name" value="Rhombo_lipo"/>
</dbReference>
<dbReference type="Proteomes" id="UP000709959">
    <property type="component" value="Unassembled WGS sequence"/>
</dbReference>
<name>A0A936F336_9BACT</name>
<organism evidence="2 3">
    <name type="scientific">Candidatus Geothrix odensensis</name>
    <dbReference type="NCBI Taxonomy" id="2954440"/>
    <lineage>
        <taxon>Bacteria</taxon>
        <taxon>Pseudomonadati</taxon>
        <taxon>Acidobacteriota</taxon>
        <taxon>Holophagae</taxon>
        <taxon>Holophagales</taxon>
        <taxon>Holophagaceae</taxon>
        <taxon>Geothrix</taxon>
    </lineage>
</organism>
<keyword evidence="1" id="KW-0732">Signal</keyword>
<reference evidence="2 3" key="1">
    <citation type="submission" date="2020-10" db="EMBL/GenBank/DDBJ databases">
        <title>Connecting structure to function with the recovery of over 1000 high-quality activated sludge metagenome-assembled genomes encoding full-length rRNA genes using long-read sequencing.</title>
        <authorList>
            <person name="Singleton C.M."/>
            <person name="Petriglieri F."/>
            <person name="Kristensen J.M."/>
            <person name="Kirkegaard R.H."/>
            <person name="Michaelsen T.Y."/>
            <person name="Andersen M.H."/>
            <person name="Karst S.M."/>
            <person name="Dueholm M.S."/>
            <person name="Nielsen P.H."/>
            <person name="Albertsen M."/>
        </authorList>
    </citation>
    <scope>NUCLEOTIDE SEQUENCE [LARGE SCALE GENOMIC DNA]</scope>
    <source>
        <strain evidence="2">OdNE_18-Q3-R46-58_MAXAC.008</strain>
    </source>
</reference>